<evidence type="ECO:0000313" key="5">
    <source>
        <dbReference type="EMBL" id="KAG5831786.1"/>
    </source>
</evidence>
<dbReference type="InterPro" id="IPR027805">
    <property type="entry name" value="Transposase_HTH_dom"/>
</dbReference>
<reference evidence="5" key="1">
    <citation type="submission" date="2021-01" db="EMBL/GenBank/DDBJ databases">
        <title>A chromosome-scale assembly of European eel, Anguilla anguilla.</title>
        <authorList>
            <person name="Henkel C."/>
            <person name="Jong-Raadsen S.A."/>
            <person name="Dufour S."/>
            <person name="Weltzien F.-A."/>
            <person name="Palstra A.P."/>
            <person name="Pelster B."/>
            <person name="Spaink H.P."/>
            <person name="Van Den Thillart G.E."/>
            <person name="Jansen H."/>
            <person name="Zahm M."/>
            <person name="Klopp C."/>
            <person name="Cedric C."/>
            <person name="Louis A."/>
            <person name="Berthelot C."/>
            <person name="Parey E."/>
            <person name="Roest Crollius H."/>
            <person name="Montfort J."/>
            <person name="Robinson-Rechavi M."/>
            <person name="Bucao C."/>
            <person name="Bouchez O."/>
            <person name="Gislard M."/>
            <person name="Lluch J."/>
            <person name="Milhes M."/>
            <person name="Lampietro C."/>
            <person name="Lopez Roques C."/>
            <person name="Donnadieu C."/>
            <person name="Braasch I."/>
            <person name="Desvignes T."/>
            <person name="Postlethwait J."/>
            <person name="Bobe J."/>
            <person name="Guiguen Y."/>
            <person name="Dirks R."/>
        </authorList>
    </citation>
    <scope>NUCLEOTIDE SEQUENCE</scope>
    <source>
        <strain evidence="5">Tag_6206</strain>
        <tissue evidence="5">Liver</tissue>
    </source>
</reference>
<organism evidence="5 6">
    <name type="scientific">Anguilla anguilla</name>
    <name type="common">European freshwater eel</name>
    <name type="synonym">Muraena anguilla</name>
    <dbReference type="NCBI Taxonomy" id="7936"/>
    <lineage>
        <taxon>Eukaryota</taxon>
        <taxon>Metazoa</taxon>
        <taxon>Chordata</taxon>
        <taxon>Craniata</taxon>
        <taxon>Vertebrata</taxon>
        <taxon>Euteleostomi</taxon>
        <taxon>Actinopterygii</taxon>
        <taxon>Neopterygii</taxon>
        <taxon>Teleostei</taxon>
        <taxon>Anguilliformes</taxon>
        <taxon>Anguillidae</taxon>
        <taxon>Anguilla</taxon>
    </lineage>
</organism>
<dbReference type="Pfam" id="PF13613">
    <property type="entry name" value="HTH_Tnp_4"/>
    <property type="match status" value="1"/>
</dbReference>
<keyword evidence="6" id="KW-1185">Reference proteome</keyword>
<name>A0A9D3LK87_ANGAN</name>
<sequence>MNHLALGLKQKDLAHRFQIHRSTASRITATWANYLFTILGSVKIWLSEEEVKAKLPEVFKEYADTHVVLDCTELRCQTPSSLLLQSEVYSIYKSQGIFKGMTGMAPHGAVTLYFSPVCWLSVLAPRWWNDLPVEVRTAETLTHFKQQLKTHLFRLHLSPSLPTSL</sequence>
<dbReference type="EMBL" id="JAFIRN010000017">
    <property type="protein sequence ID" value="KAG5831786.1"/>
    <property type="molecule type" value="Genomic_DNA"/>
</dbReference>
<feature type="domain" description="DDE Tnp4" evidence="3">
    <location>
        <begin position="69"/>
        <end position="113"/>
    </location>
</feature>
<evidence type="ECO:0000259" key="3">
    <source>
        <dbReference type="Pfam" id="PF13359"/>
    </source>
</evidence>
<evidence type="ECO:0008006" key="7">
    <source>
        <dbReference type="Google" id="ProtNLM"/>
    </source>
</evidence>
<evidence type="ECO:0000259" key="4">
    <source>
        <dbReference type="Pfam" id="PF13613"/>
    </source>
</evidence>
<dbReference type="PANTHER" id="PTHR23080:SF133">
    <property type="entry name" value="SI:CH211-262I1.5-RELATED"/>
    <property type="match status" value="1"/>
</dbReference>
<dbReference type="GO" id="GO:0046872">
    <property type="term" value="F:metal ion binding"/>
    <property type="evidence" value="ECO:0007669"/>
    <property type="project" value="UniProtKB-KW"/>
</dbReference>
<protein>
    <recommendedName>
        <fullName evidence="7">Transposase Helix-turn-helix domain-containing protein</fullName>
    </recommendedName>
</protein>
<comment type="caution">
    <text evidence="5">The sequence shown here is derived from an EMBL/GenBank/DDBJ whole genome shotgun (WGS) entry which is preliminary data.</text>
</comment>
<feature type="domain" description="Transposase Helix-turn-helix" evidence="4">
    <location>
        <begin position="4"/>
        <end position="39"/>
    </location>
</feature>
<gene>
    <name evidence="5" type="ORF">ANANG_G00282880</name>
</gene>
<dbReference type="Proteomes" id="UP001044222">
    <property type="component" value="Chromosome 17"/>
</dbReference>
<dbReference type="AlphaFoldDB" id="A0A9D3LK87"/>
<dbReference type="PANTHER" id="PTHR23080">
    <property type="entry name" value="THAP DOMAIN PROTEIN"/>
    <property type="match status" value="1"/>
</dbReference>
<keyword evidence="2" id="KW-0479">Metal-binding</keyword>
<comment type="cofactor">
    <cofactor evidence="1">
        <name>a divalent metal cation</name>
        <dbReference type="ChEBI" id="CHEBI:60240"/>
    </cofactor>
</comment>
<proteinExistence type="predicted"/>
<dbReference type="Pfam" id="PF13359">
    <property type="entry name" value="DDE_Tnp_4"/>
    <property type="match status" value="1"/>
</dbReference>
<accession>A0A9D3LK87</accession>
<evidence type="ECO:0000256" key="1">
    <source>
        <dbReference type="ARBA" id="ARBA00001968"/>
    </source>
</evidence>
<dbReference type="InterPro" id="IPR027806">
    <property type="entry name" value="HARBI1_dom"/>
</dbReference>
<evidence type="ECO:0000313" key="6">
    <source>
        <dbReference type="Proteomes" id="UP001044222"/>
    </source>
</evidence>
<evidence type="ECO:0000256" key="2">
    <source>
        <dbReference type="ARBA" id="ARBA00022723"/>
    </source>
</evidence>